<keyword evidence="9 10" id="KW-0066">ATP synthesis</keyword>
<proteinExistence type="inferred from homology"/>
<dbReference type="PANTHER" id="PTHR11693:SF22">
    <property type="entry name" value="ATP SYNTHASE SUBUNIT GAMMA, MITOCHONDRIAL"/>
    <property type="match status" value="1"/>
</dbReference>
<dbReference type="InterPro" id="IPR035968">
    <property type="entry name" value="ATP_synth_F1_ATPase_gsu"/>
</dbReference>
<dbReference type="Pfam" id="PF00231">
    <property type="entry name" value="ATP-synt"/>
    <property type="match status" value="1"/>
</dbReference>
<keyword evidence="8 10" id="KW-0139">CF(1)</keyword>
<name>A0A936N939_9ACTN</name>
<evidence type="ECO:0000256" key="1">
    <source>
        <dbReference type="ARBA" id="ARBA00003456"/>
    </source>
</evidence>
<dbReference type="GO" id="GO:0042777">
    <property type="term" value="P:proton motive force-driven plasma membrane ATP synthesis"/>
    <property type="evidence" value="ECO:0007669"/>
    <property type="project" value="UniProtKB-UniRule"/>
</dbReference>
<comment type="similarity">
    <text evidence="3 10">Belongs to the ATPase gamma chain family.</text>
</comment>
<evidence type="ECO:0000256" key="6">
    <source>
        <dbReference type="ARBA" id="ARBA00023065"/>
    </source>
</evidence>
<evidence type="ECO:0000256" key="2">
    <source>
        <dbReference type="ARBA" id="ARBA00004170"/>
    </source>
</evidence>
<dbReference type="GO" id="GO:0045259">
    <property type="term" value="C:proton-transporting ATP synthase complex"/>
    <property type="evidence" value="ECO:0007669"/>
    <property type="project" value="UniProtKB-KW"/>
</dbReference>
<evidence type="ECO:0000256" key="9">
    <source>
        <dbReference type="ARBA" id="ARBA00023310"/>
    </source>
</evidence>
<keyword evidence="7 10" id="KW-0472">Membrane</keyword>
<dbReference type="EMBL" id="JADJZA010000001">
    <property type="protein sequence ID" value="MBK9295907.1"/>
    <property type="molecule type" value="Genomic_DNA"/>
</dbReference>
<keyword evidence="4 10" id="KW-0813">Transport</keyword>
<dbReference type="PROSITE" id="PS00153">
    <property type="entry name" value="ATPASE_GAMMA"/>
    <property type="match status" value="1"/>
</dbReference>
<comment type="function">
    <text evidence="1 10">Produces ATP from ADP in the presence of a proton gradient across the membrane. The gamma chain is believed to be important in regulating ATPase activity and the flow of protons through the CF(0) complex.</text>
</comment>
<dbReference type="AlphaFoldDB" id="A0A936N939"/>
<keyword evidence="6 10" id="KW-0406">Ion transport</keyword>
<dbReference type="GO" id="GO:0005886">
    <property type="term" value="C:plasma membrane"/>
    <property type="evidence" value="ECO:0007669"/>
    <property type="project" value="UniProtKB-SubCell"/>
</dbReference>
<dbReference type="CDD" id="cd12151">
    <property type="entry name" value="F1-ATPase_gamma"/>
    <property type="match status" value="1"/>
</dbReference>
<protein>
    <recommendedName>
        <fullName evidence="10">ATP synthase gamma chain</fullName>
    </recommendedName>
    <alternativeName>
        <fullName evidence="10">ATP synthase F1 sector gamma subunit</fullName>
    </alternativeName>
    <alternativeName>
        <fullName evidence="10">F-ATPase gamma subunit</fullName>
    </alternativeName>
</protein>
<comment type="subunit">
    <text evidence="10">F-type ATPases have 2 components, CF(1) - the catalytic core - and CF(0) - the membrane proton channel. CF(1) has five subunits: alpha(3), beta(3), gamma(1), delta(1), epsilon(1). CF(0) has three main subunits: a, b and c.</text>
</comment>
<reference evidence="11 12" key="1">
    <citation type="submission" date="2020-10" db="EMBL/GenBank/DDBJ databases">
        <title>Connecting structure to function with the recovery of over 1000 high-quality activated sludge metagenome-assembled genomes encoding full-length rRNA genes using long-read sequencing.</title>
        <authorList>
            <person name="Singleton C.M."/>
            <person name="Petriglieri F."/>
            <person name="Kristensen J.M."/>
            <person name="Kirkegaard R.H."/>
            <person name="Michaelsen T.Y."/>
            <person name="Andersen M.H."/>
            <person name="Karst S.M."/>
            <person name="Dueholm M.S."/>
            <person name="Nielsen P.H."/>
            <person name="Albertsen M."/>
        </authorList>
    </citation>
    <scope>NUCLEOTIDE SEQUENCE [LARGE SCALE GENOMIC DNA]</scope>
    <source>
        <strain evidence="11">Lyne_18-Q3-R50-59_MAXAC.006</strain>
    </source>
</reference>
<dbReference type="Proteomes" id="UP000727993">
    <property type="component" value="Unassembled WGS sequence"/>
</dbReference>
<accession>A0A936N939</accession>
<keyword evidence="5 10" id="KW-0375">Hydrogen ion transport</keyword>
<dbReference type="PRINTS" id="PR00126">
    <property type="entry name" value="ATPASEGAMMA"/>
</dbReference>
<evidence type="ECO:0000256" key="4">
    <source>
        <dbReference type="ARBA" id="ARBA00022448"/>
    </source>
</evidence>
<dbReference type="Gene3D" id="3.40.1380.10">
    <property type="match status" value="1"/>
</dbReference>
<dbReference type="GO" id="GO:0046933">
    <property type="term" value="F:proton-transporting ATP synthase activity, rotational mechanism"/>
    <property type="evidence" value="ECO:0007669"/>
    <property type="project" value="UniProtKB-UniRule"/>
</dbReference>
<evidence type="ECO:0000256" key="5">
    <source>
        <dbReference type="ARBA" id="ARBA00022781"/>
    </source>
</evidence>
<dbReference type="InterPro" id="IPR000131">
    <property type="entry name" value="ATP_synth_F1_gsu"/>
</dbReference>
<evidence type="ECO:0000313" key="12">
    <source>
        <dbReference type="Proteomes" id="UP000727993"/>
    </source>
</evidence>
<evidence type="ECO:0000256" key="10">
    <source>
        <dbReference type="HAMAP-Rule" id="MF_00815"/>
    </source>
</evidence>
<dbReference type="GO" id="GO:0005524">
    <property type="term" value="F:ATP binding"/>
    <property type="evidence" value="ECO:0007669"/>
    <property type="project" value="UniProtKB-UniRule"/>
</dbReference>
<gene>
    <name evidence="10" type="primary">atpG</name>
    <name evidence="11" type="ORF">IPN02_03340</name>
</gene>
<comment type="caution">
    <text evidence="11">The sequence shown here is derived from an EMBL/GenBank/DDBJ whole genome shotgun (WGS) entry which is preliminary data.</text>
</comment>
<evidence type="ECO:0000256" key="7">
    <source>
        <dbReference type="ARBA" id="ARBA00023136"/>
    </source>
</evidence>
<dbReference type="HAMAP" id="MF_00815">
    <property type="entry name" value="ATP_synth_gamma_bact"/>
    <property type="match status" value="1"/>
</dbReference>
<evidence type="ECO:0000256" key="3">
    <source>
        <dbReference type="ARBA" id="ARBA00007681"/>
    </source>
</evidence>
<dbReference type="SUPFAM" id="SSF52943">
    <property type="entry name" value="ATP synthase (F1-ATPase), gamma subunit"/>
    <property type="match status" value="1"/>
</dbReference>
<dbReference type="InterPro" id="IPR023632">
    <property type="entry name" value="ATP_synth_F1_gsu_CS"/>
</dbReference>
<comment type="subcellular location">
    <subcellularLocation>
        <location evidence="10">Cell membrane</location>
        <topology evidence="10">Peripheral membrane protein</topology>
    </subcellularLocation>
    <subcellularLocation>
        <location evidence="2">Membrane</location>
        <topology evidence="2">Peripheral membrane protein</topology>
    </subcellularLocation>
</comment>
<organism evidence="11 12">
    <name type="scientific">Candidatus Neomicrothrix subdominans</name>
    <dbReference type="NCBI Taxonomy" id="2954438"/>
    <lineage>
        <taxon>Bacteria</taxon>
        <taxon>Bacillati</taxon>
        <taxon>Actinomycetota</taxon>
        <taxon>Acidimicrobiia</taxon>
        <taxon>Acidimicrobiales</taxon>
        <taxon>Microthrixaceae</taxon>
        <taxon>Candidatus Neomicrothrix</taxon>
    </lineage>
</organism>
<evidence type="ECO:0000313" key="11">
    <source>
        <dbReference type="EMBL" id="MBK9295907.1"/>
    </source>
</evidence>
<evidence type="ECO:0000256" key="8">
    <source>
        <dbReference type="ARBA" id="ARBA00023196"/>
    </source>
</evidence>
<dbReference type="NCBIfam" id="NF004145">
    <property type="entry name" value="PRK05621.1-2"/>
    <property type="match status" value="1"/>
</dbReference>
<dbReference type="Gene3D" id="1.10.287.80">
    <property type="entry name" value="ATP synthase, gamma subunit, helix hairpin domain"/>
    <property type="match status" value="2"/>
</dbReference>
<dbReference type="PANTHER" id="PTHR11693">
    <property type="entry name" value="ATP SYNTHASE GAMMA CHAIN"/>
    <property type="match status" value="1"/>
</dbReference>
<keyword evidence="10" id="KW-1003">Cell membrane</keyword>
<sequence length="328" mass="36118">MAGAQERVLRRRIGSVGNTKKITRAMELISATRVTKAQQRAREARPYATEITKVIQDLSAQGTSVDHPLLRQNEDPKVVGVVVLASDRGLAGAYNASVIRAAEREVQAARSEGREYRLVCIGKKSSSYFRFRGYTIDAEFEGISDTPVYSNAREVAGKVAAMFLSEGVERIMLAYTEFVSLGTQKPRVRRFLPLQPSEAIAAAGDAQARAGFEFEPDAAGVLEALLPRYVESRLFSALLDAAASEHASRQRAMKSATDNAEDMILRLTRKMNQVRQDAITTEISEIISGAEALSDDQDDEGDTAHHLAAQHLSFEHVAHEHFNHPTHR</sequence>
<dbReference type="NCBIfam" id="TIGR01146">
    <property type="entry name" value="ATPsyn_F1gamma"/>
    <property type="match status" value="1"/>
</dbReference>